<proteinExistence type="predicted"/>
<organism evidence="1 2">
    <name type="scientific">Streptomyces antimycoticus</name>
    <dbReference type="NCBI Taxonomy" id="68175"/>
    <lineage>
        <taxon>Bacteria</taxon>
        <taxon>Bacillati</taxon>
        <taxon>Actinomycetota</taxon>
        <taxon>Actinomycetes</taxon>
        <taxon>Kitasatosporales</taxon>
        <taxon>Streptomycetaceae</taxon>
        <taxon>Streptomyces</taxon>
        <taxon>Streptomyces violaceusniger group</taxon>
    </lineage>
</organism>
<gene>
    <name evidence="1" type="ORF">SANT12839_059140</name>
</gene>
<name>A0A4D4K9U8_9ACTN</name>
<dbReference type="Proteomes" id="UP000299290">
    <property type="component" value="Unassembled WGS sequence"/>
</dbReference>
<comment type="caution">
    <text evidence="1">The sequence shown here is derived from an EMBL/GenBank/DDBJ whole genome shotgun (WGS) entry which is preliminary data.</text>
</comment>
<dbReference type="AlphaFoldDB" id="A0A4D4K9U8"/>
<evidence type="ECO:0000313" key="2">
    <source>
        <dbReference type="Proteomes" id="UP000299290"/>
    </source>
</evidence>
<keyword evidence="2" id="KW-1185">Reference proteome</keyword>
<sequence length="114" mass="12891">MLRYEREVAQGAARLRAALRFPAALRFRLACHFRFGHRAPPETYDVRRTVTHPSWAKSKRLPVMTVGGLALIYGSPVPSYAAPQDTIASVARVPRVLMGILRETNPRPRSRARR</sequence>
<reference evidence="1 2" key="1">
    <citation type="journal article" date="2020" name="Int. J. Syst. Evol. Microbiol.">
        <title>Reclassification of Streptomyces castelarensis and Streptomyces sporoclivatus as later heterotypic synonyms of Streptomyces antimycoticus.</title>
        <authorList>
            <person name="Komaki H."/>
            <person name="Tamura T."/>
        </authorList>
    </citation>
    <scope>NUCLEOTIDE SEQUENCE [LARGE SCALE GENOMIC DNA]</scope>
    <source>
        <strain evidence="1 2">NBRC 12839</strain>
    </source>
</reference>
<dbReference type="EMBL" id="BJHV01000001">
    <property type="protein sequence ID" value="GDY45032.1"/>
    <property type="molecule type" value="Genomic_DNA"/>
</dbReference>
<accession>A0A4D4K9U8</accession>
<dbReference type="Gene3D" id="1.10.357.10">
    <property type="entry name" value="Tetracycline Repressor, domain 2"/>
    <property type="match status" value="1"/>
</dbReference>
<protein>
    <submittedName>
        <fullName evidence="1">Uncharacterized protein</fullName>
    </submittedName>
</protein>
<evidence type="ECO:0000313" key="1">
    <source>
        <dbReference type="EMBL" id="GDY45032.1"/>
    </source>
</evidence>